<evidence type="ECO:0000313" key="9">
    <source>
        <dbReference type="Proteomes" id="UP000318667"/>
    </source>
</evidence>
<keyword evidence="9" id="KW-1185">Reference proteome</keyword>
<keyword evidence="5 6" id="KW-0472">Membrane</keyword>
<dbReference type="Proteomes" id="UP000318667">
    <property type="component" value="Unassembled WGS sequence"/>
</dbReference>
<evidence type="ECO:0000313" key="8">
    <source>
        <dbReference type="EMBL" id="TWH90739.1"/>
    </source>
</evidence>
<keyword evidence="4 6" id="KW-1133">Transmembrane helix</keyword>
<evidence type="ECO:0000259" key="7">
    <source>
        <dbReference type="Pfam" id="PF00892"/>
    </source>
</evidence>
<sequence>MKGRSRKTGLFLVIAGATFWGVGGTVAQKLFQQFAINVEWLVTVRLLIAGVLLLAVQFLLKDRSQVFGVWKNKRAALRLIIFGLLGMLAVQYTYMASINHGNAAVATLLQYLAPAMIIIYLVLRKETVFTRNDFVTVSLALAGSFFLLTNGSVSQLSVPAPAIVWGILSGVALAFYTLYAVPLLKQYDSLVVVGWAMVIGGLSLSFIHPPWKMGSSSLTFEAYLYLVFVIVFGTMLAFWFYIESLQSLSPTETSLLSSLEPLAAVFTTVIWLKEPFGSFQWVGTVCIFGMILLLALNKKSHSKTAEHMNHEKPFKVS</sequence>
<dbReference type="OrthoDB" id="9810818at2"/>
<organism evidence="8 9">
    <name type="scientific">Cytobacillus oceanisediminis</name>
    <dbReference type="NCBI Taxonomy" id="665099"/>
    <lineage>
        <taxon>Bacteria</taxon>
        <taxon>Bacillati</taxon>
        <taxon>Bacillota</taxon>
        <taxon>Bacilli</taxon>
        <taxon>Bacillales</taxon>
        <taxon>Bacillaceae</taxon>
        <taxon>Cytobacillus</taxon>
    </lineage>
</organism>
<feature type="transmembrane region" description="Helical" evidence="6">
    <location>
        <begin position="135"/>
        <end position="156"/>
    </location>
</feature>
<gene>
    <name evidence="8" type="ORF">IQ19_00188</name>
</gene>
<dbReference type="PANTHER" id="PTHR32322">
    <property type="entry name" value="INNER MEMBRANE TRANSPORTER"/>
    <property type="match status" value="1"/>
</dbReference>
<feature type="transmembrane region" description="Helical" evidence="6">
    <location>
        <begin position="103"/>
        <end position="123"/>
    </location>
</feature>
<evidence type="ECO:0000256" key="5">
    <source>
        <dbReference type="ARBA" id="ARBA00023136"/>
    </source>
</evidence>
<evidence type="ECO:0000256" key="6">
    <source>
        <dbReference type="SAM" id="Phobius"/>
    </source>
</evidence>
<dbReference type="EMBL" id="VLKI01000001">
    <property type="protein sequence ID" value="TWH90739.1"/>
    <property type="molecule type" value="Genomic_DNA"/>
</dbReference>
<feature type="transmembrane region" description="Helical" evidence="6">
    <location>
        <begin position="278"/>
        <end position="296"/>
    </location>
</feature>
<dbReference type="InterPro" id="IPR050638">
    <property type="entry name" value="AA-Vitamin_Transporters"/>
</dbReference>
<dbReference type="Pfam" id="PF00892">
    <property type="entry name" value="EamA"/>
    <property type="match status" value="2"/>
</dbReference>
<name>A0A562K5M1_9BACI</name>
<dbReference type="PANTHER" id="PTHR32322:SF2">
    <property type="entry name" value="EAMA DOMAIN-CONTAINING PROTEIN"/>
    <property type="match status" value="1"/>
</dbReference>
<accession>A0A562K5M1</accession>
<comment type="subcellular location">
    <subcellularLocation>
        <location evidence="1">Endomembrane system</location>
        <topology evidence="1">Multi-pass membrane protein</topology>
    </subcellularLocation>
</comment>
<evidence type="ECO:0000256" key="4">
    <source>
        <dbReference type="ARBA" id="ARBA00022989"/>
    </source>
</evidence>
<feature type="domain" description="EamA" evidence="7">
    <location>
        <begin position="8"/>
        <end position="148"/>
    </location>
</feature>
<dbReference type="InterPro" id="IPR000620">
    <property type="entry name" value="EamA_dom"/>
</dbReference>
<protein>
    <submittedName>
        <fullName evidence="8">Drug/metabolite transporter (DMT)-like permease</fullName>
    </submittedName>
</protein>
<dbReference type="SUPFAM" id="SSF103481">
    <property type="entry name" value="Multidrug resistance efflux transporter EmrE"/>
    <property type="match status" value="2"/>
</dbReference>
<comment type="similarity">
    <text evidence="2">Belongs to the EamA transporter family.</text>
</comment>
<evidence type="ECO:0000256" key="2">
    <source>
        <dbReference type="ARBA" id="ARBA00007362"/>
    </source>
</evidence>
<feature type="transmembrane region" description="Helical" evidence="6">
    <location>
        <begin position="40"/>
        <end position="60"/>
    </location>
</feature>
<evidence type="ECO:0000256" key="3">
    <source>
        <dbReference type="ARBA" id="ARBA00022692"/>
    </source>
</evidence>
<comment type="caution">
    <text evidence="8">The sequence shown here is derived from an EMBL/GenBank/DDBJ whole genome shotgun (WGS) entry which is preliminary data.</text>
</comment>
<feature type="transmembrane region" description="Helical" evidence="6">
    <location>
        <begin position="162"/>
        <end position="183"/>
    </location>
</feature>
<feature type="transmembrane region" description="Helical" evidence="6">
    <location>
        <begin position="190"/>
        <end position="211"/>
    </location>
</feature>
<proteinExistence type="inferred from homology"/>
<feature type="transmembrane region" description="Helical" evidence="6">
    <location>
        <begin position="223"/>
        <end position="242"/>
    </location>
</feature>
<evidence type="ECO:0000256" key="1">
    <source>
        <dbReference type="ARBA" id="ARBA00004127"/>
    </source>
</evidence>
<feature type="transmembrane region" description="Helical" evidence="6">
    <location>
        <begin position="254"/>
        <end position="272"/>
    </location>
</feature>
<dbReference type="GO" id="GO:0016020">
    <property type="term" value="C:membrane"/>
    <property type="evidence" value="ECO:0007669"/>
    <property type="project" value="UniProtKB-SubCell"/>
</dbReference>
<dbReference type="RefSeq" id="WP_144538996.1">
    <property type="nucleotide sequence ID" value="NZ_CBCSDC010000019.1"/>
</dbReference>
<keyword evidence="3 6" id="KW-0812">Transmembrane</keyword>
<dbReference type="GeneID" id="65401485"/>
<reference evidence="8 9" key="1">
    <citation type="journal article" date="2015" name="Stand. Genomic Sci.">
        <title>Genomic Encyclopedia of Bacterial and Archaeal Type Strains, Phase III: the genomes of soil and plant-associated and newly described type strains.</title>
        <authorList>
            <person name="Whitman W.B."/>
            <person name="Woyke T."/>
            <person name="Klenk H.P."/>
            <person name="Zhou Y."/>
            <person name="Lilburn T.G."/>
            <person name="Beck B.J."/>
            <person name="De Vos P."/>
            <person name="Vandamme P."/>
            <person name="Eisen J.A."/>
            <person name="Garrity G."/>
            <person name="Hugenholtz P."/>
            <person name="Kyrpides N.C."/>
        </authorList>
    </citation>
    <scope>NUCLEOTIDE SEQUENCE [LARGE SCALE GENOMIC DNA]</scope>
    <source>
        <strain evidence="8 9">CGMCC 1.10115</strain>
    </source>
</reference>
<feature type="domain" description="EamA" evidence="7">
    <location>
        <begin position="162"/>
        <end position="294"/>
    </location>
</feature>
<dbReference type="InterPro" id="IPR037185">
    <property type="entry name" value="EmrE-like"/>
</dbReference>
<dbReference type="AlphaFoldDB" id="A0A562K5M1"/>
<feature type="transmembrane region" description="Helical" evidence="6">
    <location>
        <begin position="76"/>
        <end position="97"/>
    </location>
</feature>